<name>A0A4V6F1X3_9RHOB</name>
<feature type="domain" description="EamA" evidence="2">
    <location>
        <begin position="6"/>
        <end position="137"/>
    </location>
</feature>
<feature type="transmembrane region" description="Helical" evidence="1">
    <location>
        <begin position="7"/>
        <end position="24"/>
    </location>
</feature>
<proteinExistence type="predicted"/>
<dbReference type="AlphaFoldDB" id="A0A4V6F1X3"/>
<feature type="domain" description="EamA" evidence="2">
    <location>
        <begin position="148"/>
        <end position="274"/>
    </location>
</feature>
<dbReference type="InterPro" id="IPR000620">
    <property type="entry name" value="EamA_dom"/>
</dbReference>
<keyword evidence="4" id="KW-1185">Reference proteome</keyword>
<feature type="transmembrane region" description="Helical" evidence="1">
    <location>
        <begin position="147"/>
        <end position="164"/>
    </location>
</feature>
<dbReference type="GO" id="GO:0016020">
    <property type="term" value="C:membrane"/>
    <property type="evidence" value="ECO:0007669"/>
    <property type="project" value="InterPro"/>
</dbReference>
<feature type="transmembrane region" description="Helical" evidence="1">
    <location>
        <begin position="123"/>
        <end position="141"/>
    </location>
</feature>
<dbReference type="InterPro" id="IPR037185">
    <property type="entry name" value="EmrE-like"/>
</dbReference>
<keyword evidence="1" id="KW-1133">Transmembrane helix</keyword>
<dbReference type="RefSeq" id="WP_138016290.1">
    <property type="nucleotide sequence ID" value="NZ_SULI01000010.1"/>
</dbReference>
<sequence>MQNVQGILLVVLAMAGFTLEDLFIKKLSVSLPTGQILIILGVFSSAIFAGIAIAKGQSLVARAAWGRAALIRACSEAMAAMSFASALALVDISTVAAVFQAMPLVITMGAAIFLGEHVGWRRWSAIGVGFAGVLCIIRPGFSSFEPATLLVIVAVFSVALRDLITRKIDASVSAYVVSFQGFGSLVFAGAILLLFTDKPTVAPDVAQSAMFAGAVLFGTMGYWGIVTAMRVADASVVAPYRYSRLVFSILVGTIFLNERPDVATLFGASLIIGSGLYTFLRERRLAAHPIEVA</sequence>
<accession>A0A4V6F1X3</accession>
<feature type="transmembrane region" description="Helical" evidence="1">
    <location>
        <begin position="36"/>
        <end position="56"/>
    </location>
</feature>
<feature type="transmembrane region" description="Helical" evidence="1">
    <location>
        <begin position="176"/>
        <end position="196"/>
    </location>
</feature>
<dbReference type="PANTHER" id="PTHR22911">
    <property type="entry name" value="ACYL-MALONYL CONDENSING ENZYME-RELATED"/>
    <property type="match status" value="1"/>
</dbReference>
<organism evidence="3 4">
    <name type="scientific">Shimia litoralis</name>
    <dbReference type="NCBI Taxonomy" id="420403"/>
    <lineage>
        <taxon>Bacteria</taxon>
        <taxon>Pseudomonadati</taxon>
        <taxon>Pseudomonadota</taxon>
        <taxon>Alphaproteobacteria</taxon>
        <taxon>Rhodobacterales</taxon>
        <taxon>Roseobacteraceae</taxon>
    </lineage>
</organism>
<keyword evidence="1" id="KW-0812">Transmembrane</keyword>
<gene>
    <name evidence="3" type="ORF">FAP39_10165</name>
</gene>
<evidence type="ECO:0000256" key="1">
    <source>
        <dbReference type="SAM" id="Phobius"/>
    </source>
</evidence>
<feature type="transmembrane region" description="Helical" evidence="1">
    <location>
        <begin position="68"/>
        <end position="89"/>
    </location>
</feature>
<feature type="transmembrane region" description="Helical" evidence="1">
    <location>
        <begin position="262"/>
        <end position="280"/>
    </location>
</feature>
<evidence type="ECO:0000313" key="3">
    <source>
        <dbReference type="EMBL" id="TKZ20641.1"/>
    </source>
</evidence>
<dbReference type="Pfam" id="PF00892">
    <property type="entry name" value="EamA"/>
    <property type="match status" value="2"/>
</dbReference>
<evidence type="ECO:0000313" key="4">
    <source>
        <dbReference type="Proteomes" id="UP000306575"/>
    </source>
</evidence>
<evidence type="ECO:0000259" key="2">
    <source>
        <dbReference type="Pfam" id="PF00892"/>
    </source>
</evidence>
<dbReference type="Gene3D" id="1.10.3730.20">
    <property type="match status" value="1"/>
</dbReference>
<feature type="transmembrane region" description="Helical" evidence="1">
    <location>
        <begin position="208"/>
        <end position="226"/>
    </location>
</feature>
<reference evidence="3 4" key="1">
    <citation type="submission" date="2019-04" db="EMBL/GenBank/DDBJ databases">
        <title>Genome sequence of Pelagicola litoralis CL-ES2.</title>
        <authorList>
            <person name="Cao J."/>
        </authorList>
    </citation>
    <scope>NUCLEOTIDE SEQUENCE [LARGE SCALE GENOMIC DNA]</scope>
    <source>
        <strain evidence="3 4">CL-ES2</strain>
    </source>
</reference>
<feature type="transmembrane region" description="Helical" evidence="1">
    <location>
        <begin position="95"/>
        <end position="114"/>
    </location>
</feature>
<protein>
    <submittedName>
        <fullName evidence="3">DMT family transporter</fullName>
    </submittedName>
</protein>
<dbReference type="OrthoDB" id="7165334at2"/>
<feature type="transmembrane region" description="Helical" evidence="1">
    <location>
        <begin position="238"/>
        <end position="256"/>
    </location>
</feature>
<dbReference type="SUPFAM" id="SSF103481">
    <property type="entry name" value="Multidrug resistance efflux transporter EmrE"/>
    <property type="match status" value="2"/>
</dbReference>
<dbReference type="Proteomes" id="UP000306575">
    <property type="component" value="Unassembled WGS sequence"/>
</dbReference>
<dbReference type="PANTHER" id="PTHR22911:SF135">
    <property type="entry name" value="BLR4310 PROTEIN"/>
    <property type="match status" value="1"/>
</dbReference>
<keyword evidence="1" id="KW-0472">Membrane</keyword>
<comment type="caution">
    <text evidence="3">The sequence shown here is derived from an EMBL/GenBank/DDBJ whole genome shotgun (WGS) entry which is preliminary data.</text>
</comment>
<dbReference type="EMBL" id="SULI01000010">
    <property type="protein sequence ID" value="TKZ20641.1"/>
    <property type="molecule type" value="Genomic_DNA"/>
</dbReference>